<keyword evidence="2" id="KW-1185">Reference proteome</keyword>
<proteinExistence type="predicted"/>
<organism evidence="1 2">
    <name type="scientific">Tegillarca granosa</name>
    <name type="common">Malaysian cockle</name>
    <name type="synonym">Anadara granosa</name>
    <dbReference type="NCBI Taxonomy" id="220873"/>
    <lineage>
        <taxon>Eukaryota</taxon>
        <taxon>Metazoa</taxon>
        <taxon>Spiralia</taxon>
        <taxon>Lophotrochozoa</taxon>
        <taxon>Mollusca</taxon>
        <taxon>Bivalvia</taxon>
        <taxon>Autobranchia</taxon>
        <taxon>Pteriomorphia</taxon>
        <taxon>Arcoida</taxon>
        <taxon>Arcoidea</taxon>
        <taxon>Arcidae</taxon>
        <taxon>Tegillarca</taxon>
    </lineage>
</organism>
<comment type="caution">
    <text evidence="1">The sequence shown here is derived from an EMBL/GenBank/DDBJ whole genome shotgun (WGS) entry which is preliminary data.</text>
</comment>
<evidence type="ECO:0000313" key="2">
    <source>
        <dbReference type="Proteomes" id="UP001217089"/>
    </source>
</evidence>
<sequence>MALVASASNSAESCTLLLDNIQSSVHNSELSEQIEIQLEKIKNELKSEKNVDTIELTTTMLKKIVSNMDKLRSGKPLTVISGLCDIISETVSLVPYIGPLIASVFGLLSHVFGMFDGGRQNMSNLIQKIVNEALSRFEDTLLRRKYYGMKRAFSVSSAFLSGMDGGERISEHEIAAMGGCVPIYQGVTFLGILGSKLKEYSLEDGQHKKTMAFVKLYCELAFMRYSVLYQMFSVARSTGHSEYMARSIWRVIENDKLEDKDVLKFLTEPEYENREFFIQVNLFDDKWTVVKNFMSFINIEFQDLSFLANGHYHLSPQAWDYSKVYINFANIVQGCSYPDDTAKITFKETDEKNVFVIETKAYPGYKLFMVQDADGYVRASRYDKNGAEKWKIIRLADDKYLISNKKWPDWFMYMSNTAAGWLKGCKGYPAGEKGTWLIREVVDETI</sequence>
<reference evidence="1 2" key="1">
    <citation type="submission" date="2022-12" db="EMBL/GenBank/DDBJ databases">
        <title>Chromosome-level genome of Tegillarca granosa.</title>
        <authorList>
            <person name="Kim J."/>
        </authorList>
    </citation>
    <scope>NUCLEOTIDE SEQUENCE [LARGE SCALE GENOMIC DNA]</scope>
    <source>
        <strain evidence="1">Teg-2019</strain>
        <tissue evidence="1">Adductor muscle</tissue>
    </source>
</reference>
<dbReference type="Proteomes" id="UP001217089">
    <property type="component" value="Unassembled WGS sequence"/>
</dbReference>
<dbReference type="EMBL" id="JARBDR010000657">
    <property type="protein sequence ID" value="KAJ8308189.1"/>
    <property type="molecule type" value="Genomic_DNA"/>
</dbReference>
<accession>A0ABQ9ET08</accession>
<name>A0ABQ9ET08_TEGGR</name>
<protein>
    <submittedName>
        <fullName evidence="1">Uncharacterized protein</fullName>
    </submittedName>
</protein>
<evidence type="ECO:0000313" key="1">
    <source>
        <dbReference type="EMBL" id="KAJ8308189.1"/>
    </source>
</evidence>
<gene>
    <name evidence="1" type="ORF">KUTeg_013063</name>
</gene>